<dbReference type="OrthoDB" id="8773450at2"/>
<reference evidence="1 2" key="1">
    <citation type="submission" date="2012-09" db="EMBL/GenBank/DDBJ databases">
        <title>Draft Genome Sequences of 6 Strains from Genus Thauera.</title>
        <authorList>
            <person name="Liu B."/>
            <person name="Shapleigh J.P."/>
            <person name="Frostegard A.H."/>
        </authorList>
    </citation>
    <scope>NUCLEOTIDE SEQUENCE [LARGE SCALE GENOMIC DNA]</scope>
    <source>
        <strain evidence="2">47Lol / DSM 12138</strain>
    </source>
</reference>
<gene>
    <name evidence="1" type="ORF">C666_01420</name>
</gene>
<keyword evidence="2" id="KW-1185">Reference proteome</keyword>
<accession>N6Z7H4</accession>
<dbReference type="RefSeq" id="WP_004332787.1">
    <property type="nucleotide sequence ID" value="NZ_AMXE01000002.1"/>
</dbReference>
<sequence length="170" mass="19496">MTHNAYIFMDFDGVTHPWGEVEDFRCLPLIEAVVREFEEARVVIASDWRMLFSMQKLVARFSEDVRHRIVGATPHMLPKHGAELHGLREREAMLWLAQHEADHRNAAWCALDDAPGNWMTRSRLLLTDFKRGFTDEDAVALRRMLHGFREGAESRPEAAAAASLWARSIA</sequence>
<dbReference type="eggNOG" id="ENOG503383V">
    <property type="taxonomic scope" value="Bacteria"/>
</dbReference>
<dbReference type="Proteomes" id="UP000013232">
    <property type="component" value="Unassembled WGS sequence"/>
</dbReference>
<evidence type="ECO:0008006" key="3">
    <source>
        <dbReference type="Google" id="ProtNLM"/>
    </source>
</evidence>
<dbReference type="EMBL" id="AMXE01000002">
    <property type="protein sequence ID" value="ENO90522.1"/>
    <property type="molecule type" value="Genomic_DNA"/>
</dbReference>
<dbReference type="STRING" id="1123367.GCA_000621305_02446"/>
<evidence type="ECO:0000313" key="2">
    <source>
        <dbReference type="Proteomes" id="UP000013232"/>
    </source>
</evidence>
<evidence type="ECO:0000313" key="1">
    <source>
        <dbReference type="EMBL" id="ENO90522.1"/>
    </source>
</evidence>
<protein>
    <recommendedName>
        <fullName evidence="3">HAD family hydrolase</fullName>
    </recommendedName>
</protein>
<proteinExistence type="predicted"/>
<dbReference type="AlphaFoldDB" id="N6Z7H4"/>
<dbReference type="Pfam" id="PF18143">
    <property type="entry name" value="HAD_SAK_2"/>
    <property type="match status" value="1"/>
</dbReference>
<organism evidence="1 2">
    <name type="scientific">Thauera linaloolentis (strain DSM 12138 / JCM 21573 / CCUG 41526 / CIP 105981 / IAM 15112 / NBRC 102519 / 47Lol)</name>
    <dbReference type="NCBI Taxonomy" id="1123367"/>
    <lineage>
        <taxon>Bacteria</taxon>
        <taxon>Pseudomonadati</taxon>
        <taxon>Pseudomonadota</taxon>
        <taxon>Betaproteobacteria</taxon>
        <taxon>Rhodocyclales</taxon>
        <taxon>Zoogloeaceae</taxon>
        <taxon>Thauera</taxon>
    </lineage>
</organism>
<comment type="caution">
    <text evidence="1">The sequence shown here is derived from an EMBL/GenBank/DDBJ whole genome shotgun (WGS) entry which is preliminary data.</text>
</comment>
<name>N6Z7H4_THAL4</name>